<dbReference type="Proteomes" id="UP000298781">
    <property type="component" value="Chromosome"/>
</dbReference>
<dbReference type="OrthoDB" id="5771032at2"/>
<dbReference type="AlphaFoldDB" id="A0A4D7BD13"/>
<accession>A0A4D7BD13</accession>
<dbReference type="Gene3D" id="1.10.10.1150">
    <property type="entry name" value="Coenzyme PQQ synthesis protein D (PqqD)"/>
    <property type="match status" value="1"/>
</dbReference>
<organism evidence="1 2">
    <name type="scientific">Phreatobacter stygius</name>
    <dbReference type="NCBI Taxonomy" id="1940610"/>
    <lineage>
        <taxon>Bacteria</taxon>
        <taxon>Pseudomonadati</taxon>
        <taxon>Pseudomonadota</taxon>
        <taxon>Alphaproteobacteria</taxon>
        <taxon>Hyphomicrobiales</taxon>
        <taxon>Phreatobacteraceae</taxon>
        <taxon>Phreatobacter</taxon>
    </lineage>
</organism>
<evidence type="ECO:0000313" key="1">
    <source>
        <dbReference type="EMBL" id="QCI68483.1"/>
    </source>
</evidence>
<dbReference type="InterPro" id="IPR008792">
    <property type="entry name" value="PQQD"/>
</dbReference>
<dbReference type="InterPro" id="IPR041881">
    <property type="entry name" value="PqqD_sf"/>
</dbReference>
<dbReference type="EMBL" id="CP039690">
    <property type="protein sequence ID" value="QCI68483.1"/>
    <property type="molecule type" value="Genomic_DNA"/>
</dbReference>
<keyword evidence="2" id="KW-1185">Reference proteome</keyword>
<protein>
    <submittedName>
        <fullName evidence="1">PqqD family peptide modification chaperone</fullName>
    </submittedName>
</protein>
<gene>
    <name evidence="1" type="ORF">E8M01_32210</name>
</gene>
<dbReference type="SUPFAM" id="SSF53795">
    <property type="entry name" value="PEP carboxykinase-like"/>
    <property type="match status" value="1"/>
</dbReference>
<dbReference type="InterPro" id="IPR027417">
    <property type="entry name" value="P-loop_NTPase"/>
</dbReference>
<dbReference type="Gene3D" id="3.40.50.300">
    <property type="entry name" value="P-loop containing nucleotide triphosphate hydrolases"/>
    <property type="match status" value="1"/>
</dbReference>
<evidence type="ECO:0000313" key="2">
    <source>
        <dbReference type="Proteomes" id="UP000298781"/>
    </source>
</evidence>
<sequence>MADAVAAFGDEHHDAACLHAAAVQIGARLILFPAATGEGKTLLAARLAAMGARIFADDAVLIAGPDDQAMAFGTAPRLRKSARYAPTAPFAAFLAHYAGPEDRQFLYLALPPDLLASHGECLGITDVVRLRRRRGETAELTRAARGDGLAALLRQDLTPRALSVAAVDRLHRVASAADAYGLAYDDVDEAAALLIREFSKPTGPEVRSARLAIRDRRPAARRHAAMARRFVRATDATRREIDGQLVLMRPGKAVFVLNETAGIVWELLDEPMPVEQLVGALIALFPAIAPRRITADLQSLLAELRQEHLIAEIDQA</sequence>
<name>A0A4D7BD13_9HYPH</name>
<dbReference type="KEGG" id="pstg:E8M01_32210"/>
<reference evidence="1 2" key="1">
    <citation type="submission" date="2019-04" db="EMBL/GenBank/DDBJ databases">
        <title>Phreatobacter aquaticus sp. nov.</title>
        <authorList>
            <person name="Choi A."/>
        </authorList>
    </citation>
    <scope>NUCLEOTIDE SEQUENCE [LARGE SCALE GENOMIC DNA]</scope>
    <source>
        <strain evidence="1 2">KCTC 52518</strain>
    </source>
</reference>
<proteinExistence type="predicted"/>
<dbReference type="Pfam" id="PF05402">
    <property type="entry name" value="PqqD"/>
    <property type="match status" value="1"/>
</dbReference>